<evidence type="ECO:0000256" key="1">
    <source>
        <dbReference type="SAM" id="MobiDB-lite"/>
    </source>
</evidence>
<keyword evidence="3" id="KW-1185">Reference proteome</keyword>
<dbReference type="InParanoid" id="A0A218Z8T8"/>
<gene>
    <name evidence="2" type="ORF">B2J93_1336</name>
</gene>
<feature type="region of interest" description="Disordered" evidence="1">
    <location>
        <begin position="1"/>
        <end position="31"/>
    </location>
</feature>
<protein>
    <submittedName>
        <fullName evidence="2">Uncharacterized protein</fullName>
    </submittedName>
</protein>
<dbReference type="Proteomes" id="UP000242519">
    <property type="component" value="Unassembled WGS sequence"/>
</dbReference>
<evidence type="ECO:0000313" key="3">
    <source>
        <dbReference type="Proteomes" id="UP000242519"/>
    </source>
</evidence>
<evidence type="ECO:0000313" key="2">
    <source>
        <dbReference type="EMBL" id="OWP04477.1"/>
    </source>
</evidence>
<dbReference type="AlphaFoldDB" id="A0A218Z8T8"/>
<name>A0A218Z8T8_9HELO</name>
<feature type="compositionally biased region" description="Polar residues" evidence="1">
    <location>
        <begin position="7"/>
        <end position="31"/>
    </location>
</feature>
<sequence>MPHLFPFQQNLHPSSPSHFRGTQASRGTQVRSFHCLSRAPGSSPVLESPALISEQDRRSVTTLLRAVSSWILIPSFCKQVSDHPPPPRTIPEGQKYSLDNFPATGLPFVEPENALS</sequence>
<comment type="caution">
    <text evidence="2">The sequence shown here is derived from an EMBL/GenBank/DDBJ whole genome shotgun (WGS) entry which is preliminary data.</text>
</comment>
<dbReference type="EMBL" id="MZNU01000102">
    <property type="protein sequence ID" value="OWP04477.1"/>
    <property type="molecule type" value="Genomic_DNA"/>
</dbReference>
<proteinExistence type="predicted"/>
<reference evidence="2 3" key="1">
    <citation type="submission" date="2017-04" db="EMBL/GenBank/DDBJ databases">
        <title>Draft genome sequence of Marssonina coronaria NL1: causal agent of apple blotch.</title>
        <authorList>
            <person name="Cheng Q."/>
        </authorList>
    </citation>
    <scope>NUCLEOTIDE SEQUENCE [LARGE SCALE GENOMIC DNA]</scope>
    <source>
        <strain evidence="2 3">NL1</strain>
    </source>
</reference>
<organism evidence="2 3">
    <name type="scientific">Diplocarpon coronariae</name>
    <dbReference type="NCBI Taxonomy" id="2795749"/>
    <lineage>
        <taxon>Eukaryota</taxon>
        <taxon>Fungi</taxon>
        <taxon>Dikarya</taxon>
        <taxon>Ascomycota</taxon>
        <taxon>Pezizomycotina</taxon>
        <taxon>Leotiomycetes</taxon>
        <taxon>Helotiales</taxon>
        <taxon>Drepanopezizaceae</taxon>
        <taxon>Diplocarpon</taxon>
    </lineage>
</organism>
<accession>A0A218Z8T8</accession>